<dbReference type="InterPro" id="IPR005151">
    <property type="entry name" value="Tail-specific_protease"/>
</dbReference>
<dbReference type="Pfam" id="PF22694">
    <property type="entry name" value="CtpB_N-like"/>
    <property type="match status" value="1"/>
</dbReference>
<dbReference type="Gene3D" id="2.30.42.10">
    <property type="match status" value="1"/>
</dbReference>
<protein>
    <submittedName>
        <fullName evidence="8">S41 family peptidase</fullName>
    </submittedName>
</protein>
<dbReference type="SUPFAM" id="SSF52096">
    <property type="entry name" value="ClpP/crotonase"/>
    <property type="match status" value="1"/>
</dbReference>
<dbReference type="GO" id="GO:0030288">
    <property type="term" value="C:outer membrane-bounded periplasmic space"/>
    <property type="evidence" value="ECO:0007669"/>
    <property type="project" value="TreeGrafter"/>
</dbReference>
<dbReference type="FunFam" id="2.30.42.10:FF:000063">
    <property type="entry name" value="Peptidase, S41 family"/>
    <property type="match status" value="1"/>
</dbReference>
<feature type="region of interest" description="Disordered" evidence="6">
    <location>
        <begin position="360"/>
        <end position="381"/>
    </location>
</feature>
<evidence type="ECO:0000256" key="1">
    <source>
        <dbReference type="ARBA" id="ARBA00009179"/>
    </source>
</evidence>
<dbReference type="GO" id="GO:0004175">
    <property type="term" value="F:endopeptidase activity"/>
    <property type="evidence" value="ECO:0007669"/>
    <property type="project" value="TreeGrafter"/>
</dbReference>
<dbReference type="PROSITE" id="PS50106">
    <property type="entry name" value="PDZ"/>
    <property type="match status" value="1"/>
</dbReference>
<evidence type="ECO:0000256" key="3">
    <source>
        <dbReference type="ARBA" id="ARBA00022801"/>
    </source>
</evidence>
<dbReference type="CDD" id="cd06782">
    <property type="entry name" value="cpPDZ_CPP-like"/>
    <property type="match status" value="1"/>
</dbReference>
<dbReference type="EMBL" id="VBOZ01000027">
    <property type="protein sequence ID" value="TMQ64094.1"/>
    <property type="molecule type" value="Genomic_DNA"/>
</dbReference>
<feature type="domain" description="PDZ" evidence="7">
    <location>
        <begin position="84"/>
        <end position="152"/>
    </location>
</feature>
<keyword evidence="2 5" id="KW-0645">Protease</keyword>
<dbReference type="Pfam" id="PF03572">
    <property type="entry name" value="Peptidase_S41"/>
    <property type="match status" value="1"/>
</dbReference>
<evidence type="ECO:0000256" key="4">
    <source>
        <dbReference type="ARBA" id="ARBA00022825"/>
    </source>
</evidence>
<dbReference type="InterPro" id="IPR029045">
    <property type="entry name" value="ClpP/crotonase-like_dom_sf"/>
</dbReference>
<comment type="caution">
    <text evidence="8">The sequence shown here is derived from an EMBL/GenBank/DDBJ whole genome shotgun (WGS) entry which is preliminary data.</text>
</comment>
<dbReference type="SMART" id="SM00228">
    <property type="entry name" value="PDZ"/>
    <property type="match status" value="1"/>
</dbReference>
<dbReference type="SMART" id="SM00245">
    <property type="entry name" value="TSPc"/>
    <property type="match status" value="1"/>
</dbReference>
<dbReference type="Pfam" id="PF17820">
    <property type="entry name" value="PDZ_6"/>
    <property type="match status" value="1"/>
</dbReference>
<evidence type="ECO:0000256" key="5">
    <source>
        <dbReference type="RuleBase" id="RU004404"/>
    </source>
</evidence>
<dbReference type="Gene3D" id="3.30.750.44">
    <property type="match status" value="1"/>
</dbReference>
<dbReference type="GO" id="GO:0006508">
    <property type="term" value="P:proteolysis"/>
    <property type="evidence" value="ECO:0007669"/>
    <property type="project" value="UniProtKB-KW"/>
</dbReference>
<keyword evidence="3 5" id="KW-0378">Hydrolase</keyword>
<evidence type="ECO:0000259" key="7">
    <source>
        <dbReference type="PROSITE" id="PS50106"/>
    </source>
</evidence>
<comment type="similarity">
    <text evidence="1 5">Belongs to the peptidase S41A family.</text>
</comment>
<dbReference type="Proteomes" id="UP000317691">
    <property type="component" value="Unassembled WGS sequence"/>
</dbReference>
<evidence type="ECO:0000256" key="6">
    <source>
        <dbReference type="SAM" id="MobiDB-lite"/>
    </source>
</evidence>
<dbReference type="Gene3D" id="3.90.226.10">
    <property type="entry name" value="2-enoyl-CoA Hydratase, Chain A, domain 1"/>
    <property type="match status" value="1"/>
</dbReference>
<dbReference type="InterPro" id="IPR055210">
    <property type="entry name" value="CtpA/B_N"/>
</dbReference>
<gene>
    <name evidence="8" type="ORF">E6K79_08355</name>
</gene>
<proteinExistence type="inferred from homology"/>
<dbReference type="InterPro" id="IPR004447">
    <property type="entry name" value="Peptidase_S41A"/>
</dbReference>
<dbReference type="NCBIfam" id="TIGR00225">
    <property type="entry name" value="prc"/>
    <property type="match status" value="1"/>
</dbReference>
<organism evidence="8 9">
    <name type="scientific">Eiseniibacteriota bacterium</name>
    <dbReference type="NCBI Taxonomy" id="2212470"/>
    <lineage>
        <taxon>Bacteria</taxon>
        <taxon>Candidatus Eiseniibacteriota</taxon>
    </lineage>
</organism>
<dbReference type="GO" id="GO:0008236">
    <property type="term" value="F:serine-type peptidase activity"/>
    <property type="evidence" value="ECO:0007669"/>
    <property type="project" value="UniProtKB-KW"/>
</dbReference>
<dbReference type="GO" id="GO:0007165">
    <property type="term" value="P:signal transduction"/>
    <property type="evidence" value="ECO:0007669"/>
    <property type="project" value="TreeGrafter"/>
</dbReference>
<dbReference type="InterPro" id="IPR036034">
    <property type="entry name" value="PDZ_sf"/>
</dbReference>
<name>A0A538TKE4_UNCEI</name>
<dbReference type="CDD" id="cd07560">
    <property type="entry name" value="Peptidase_S41_CPP"/>
    <property type="match status" value="1"/>
</dbReference>
<accession>A0A538TKE4</accession>
<reference evidence="8 9" key="1">
    <citation type="journal article" date="2019" name="Nat. Microbiol.">
        <title>Mediterranean grassland soil C-N compound turnover is dependent on rainfall and depth, and is mediated by genomically divergent microorganisms.</title>
        <authorList>
            <person name="Diamond S."/>
            <person name="Andeer P.F."/>
            <person name="Li Z."/>
            <person name="Crits-Christoph A."/>
            <person name="Burstein D."/>
            <person name="Anantharaman K."/>
            <person name="Lane K.R."/>
            <person name="Thomas B.C."/>
            <person name="Pan C."/>
            <person name="Northen T.R."/>
            <person name="Banfield J.F."/>
        </authorList>
    </citation>
    <scope>NUCLEOTIDE SEQUENCE [LARGE SCALE GENOMIC DNA]</scope>
    <source>
        <strain evidence="8">WS_9</strain>
    </source>
</reference>
<dbReference type="AlphaFoldDB" id="A0A538TKE4"/>
<dbReference type="InterPro" id="IPR001478">
    <property type="entry name" value="PDZ"/>
</dbReference>
<evidence type="ECO:0000256" key="2">
    <source>
        <dbReference type="ARBA" id="ARBA00022670"/>
    </source>
</evidence>
<evidence type="ECO:0000313" key="8">
    <source>
        <dbReference type="EMBL" id="TMQ64094.1"/>
    </source>
</evidence>
<dbReference type="InterPro" id="IPR041489">
    <property type="entry name" value="PDZ_6"/>
</dbReference>
<keyword evidence="4 5" id="KW-0720">Serine protease</keyword>
<dbReference type="SUPFAM" id="SSF50156">
    <property type="entry name" value="PDZ domain-like"/>
    <property type="match status" value="1"/>
</dbReference>
<dbReference type="PANTHER" id="PTHR32060:SF30">
    <property type="entry name" value="CARBOXY-TERMINAL PROCESSING PROTEASE CTPA"/>
    <property type="match status" value="1"/>
</dbReference>
<evidence type="ECO:0000313" key="9">
    <source>
        <dbReference type="Proteomes" id="UP000317691"/>
    </source>
</evidence>
<sequence length="546" mass="60427">MNRRQLFAVVILVTALVAGTWAVGRVQESTDNTYANIERFIQVLTKVRDHYVEAVTTDKLMDSAIRGMLRTLDPYSQYLDKEEAERLETTTHGSFGGIGISIGIRDGWVTVISPIEGTPAWRAGIQGGDRIIKIDGVSSEGLSLDDAMKKMRGERGTKVELSIFREGRDKPMDFTITRDIIQIKSVPYAGLLSSGVGYIRLSNFSERSREEIDAAIAKIEKQNPRGLILDLRYNPGGLLSQAVEVSEEFTPRGKKIVYTRGRDATQNRDFFSSADNPHTSYPLVILVNQWTASASEIVSGAIQDLDLGVVVGRTTFGKGLVQTVIPLTRSVRGPKLKLTTAKYYTPSGRCIQKEEQLKDGALAEEDDADSPSTAALPDSLKPKKALPEYKTEMGRTVYGGGGIFPDLELDDVKYPHLIEDLESKQLFFKYAVRYAVKHKEAPANYAITPAMRDEFGVLLKAEKFTYSPDSLAAAQHFVDTGMRRELARRYVGDEEAYRVALEDDEQVRQAAALFDKAATLPKLLTLATEMTKAKAVVNQGRGVDVR</sequence>
<dbReference type="PANTHER" id="PTHR32060">
    <property type="entry name" value="TAIL-SPECIFIC PROTEASE"/>
    <property type="match status" value="1"/>
</dbReference>